<feature type="non-terminal residue" evidence="2">
    <location>
        <position position="1"/>
    </location>
</feature>
<dbReference type="SUPFAM" id="SSF54980">
    <property type="entry name" value="EF-G C-terminal domain-like"/>
    <property type="match status" value="2"/>
</dbReference>
<organism evidence="2 3">
    <name type="scientific">Paramicrosporidium saccamoebae</name>
    <dbReference type="NCBI Taxonomy" id="1246581"/>
    <lineage>
        <taxon>Eukaryota</taxon>
        <taxon>Fungi</taxon>
        <taxon>Fungi incertae sedis</taxon>
        <taxon>Cryptomycota</taxon>
        <taxon>Cryptomycota incertae sedis</taxon>
        <taxon>Paramicrosporidium</taxon>
    </lineage>
</organism>
<dbReference type="GO" id="GO:0003924">
    <property type="term" value="F:GTPase activity"/>
    <property type="evidence" value="ECO:0007669"/>
    <property type="project" value="InterPro"/>
</dbReference>
<evidence type="ECO:0000313" key="2">
    <source>
        <dbReference type="EMBL" id="PJF17267.1"/>
    </source>
</evidence>
<accession>A0A2H9THL3</accession>
<dbReference type="InterPro" id="IPR042116">
    <property type="entry name" value="TypA/BipA_C"/>
</dbReference>
<proteinExistence type="predicted"/>
<dbReference type="InterPro" id="IPR035647">
    <property type="entry name" value="EFG_III/V"/>
</dbReference>
<dbReference type="InterPro" id="IPR000640">
    <property type="entry name" value="EFG_V-like"/>
</dbReference>
<sequence length="583" mass="64379">KTTLVDCLLRQSGTLEDTNRENRCTSIRSEKYRINIVDTPGHADFGGEVERALTMVDGVILVVDATEGPMAQTKFVLTKALKRNLLPIVVQNKVDRESARCDEVECELLDLFMNLNASDDQLNFPTVYASARDGWAFQNDPFSKSGTHKRGDVIKGDMSCLFDLILSRIPPPKVDSSRPFSLLVNSVENNQFVGKCLLGRVESGTVKIGDRIRAISPEGAIVEENRVTRMFTRRGVIQVDVTEADAGDIVSLAGIQTATVNHTICSPEVAIIPVDPPTVAMTFLVNNSPLSGSEGKNLTRITLHDRLKQECENNVSLKLEPAEDGIDAFKVSGRGELQMGVLIETIRREGYELAVSPPQVVLRTNKEGEKEEPVEEVTVDCDAEFAGAVIEKLSKRKAELLRLGDTTDGKNRLVFKCPMRGLIGFASELKNDTKGTGILNHTFFGYQPFMGPIESSRKGCMLSMSSGITTGYALADLESRGQLFLSPGSKVYPGMVIGECSRVLDMEVNPCRAKAVTNVRSTLKEEFFRLSPPKAMSLEEMISYMAEDEMLEVTPTSLRLRKWDLDPNARKRRAQSKRALLHN</sequence>
<keyword evidence="3" id="KW-1185">Reference proteome</keyword>
<dbReference type="GO" id="GO:1990904">
    <property type="term" value="C:ribonucleoprotein complex"/>
    <property type="evidence" value="ECO:0007669"/>
    <property type="project" value="TreeGrafter"/>
</dbReference>
<dbReference type="InterPro" id="IPR035651">
    <property type="entry name" value="BipA_V"/>
</dbReference>
<dbReference type="InterPro" id="IPR004161">
    <property type="entry name" value="EFTu-like_2"/>
</dbReference>
<dbReference type="Pfam" id="PF03144">
    <property type="entry name" value="GTP_EFTU_D2"/>
    <property type="match status" value="1"/>
</dbReference>
<dbReference type="Gene3D" id="3.40.50.300">
    <property type="entry name" value="P-loop containing nucleotide triphosphate hydrolases"/>
    <property type="match status" value="1"/>
</dbReference>
<dbReference type="GO" id="GO:0005525">
    <property type="term" value="F:GTP binding"/>
    <property type="evidence" value="ECO:0007669"/>
    <property type="project" value="InterPro"/>
</dbReference>
<dbReference type="PANTHER" id="PTHR42908">
    <property type="entry name" value="TRANSLATION ELONGATION FACTOR-RELATED"/>
    <property type="match status" value="1"/>
</dbReference>
<protein>
    <submittedName>
        <fullName evidence="2">GTP-binding protein TypA</fullName>
    </submittedName>
</protein>
<dbReference type="Gene3D" id="2.40.50.250">
    <property type="entry name" value="bipa protein"/>
    <property type="match status" value="1"/>
</dbReference>
<dbReference type="Gene3D" id="3.30.70.870">
    <property type="entry name" value="Elongation Factor G (Translational Gtpase), domain 3"/>
    <property type="match status" value="1"/>
</dbReference>
<dbReference type="Gene3D" id="3.30.70.240">
    <property type="match status" value="1"/>
</dbReference>
<dbReference type="InterPro" id="IPR005225">
    <property type="entry name" value="Small_GTP-bd"/>
</dbReference>
<dbReference type="InterPro" id="IPR027417">
    <property type="entry name" value="P-loop_NTPase"/>
</dbReference>
<dbReference type="PROSITE" id="PS51722">
    <property type="entry name" value="G_TR_2"/>
    <property type="match status" value="1"/>
</dbReference>
<dbReference type="NCBIfam" id="TIGR00231">
    <property type="entry name" value="small_GTP"/>
    <property type="match status" value="1"/>
</dbReference>
<dbReference type="SUPFAM" id="SSF52540">
    <property type="entry name" value="P-loop containing nucleoside triphosphate hydrolases"/>
    <property type="match status" value="1"/>
</dbReference>
<dbReference type="SUPFAM" id="SSF50447">
    <property type="entry name" value="Translation proteins"/>
    <property type="match status" value="1"/>
</dbReference>
<name>A0A2H9THL3_9FUNG</name>
<dbReference type="CDD" id="cd03710">
    <property type="entry name" value="BipA_TypA_C"/>
    <property type="match status" value="1"/>
</dbReference>
<evidence type="ECO:0000313" key="3">
    <source>
        <dbReference type="Proteomes" id="UP000240830"/>
    </source>
</evidence>
<dbReference type="STRING" id="1246581.A0A2H9THL3"/>
<dbReference type="AlphaFoldDB" id="A0A2H9THL3"/>
<dbReference type="FunFam" id="3.30.70.240:FF:000002">
    <property type="entry name" value="GTP-binding protein TypA"/>
    <property type="match status" value="1"/>
</dbReference>
<dbReference type="Pfam" id="PF21018">
    <property type="entry name" value="BipA_C"/>
    <property type="match status" value="1"/>
</dbReference>
<dbReference type="Gene3D" id="2.40.30.10">
    <property type="entry name" value="Translation factors"/>
    <property type="match status" value="1"/>
</dbReference>
<dbReference type="Pfam" id="PF00009">
    <property type="entry name" value="GTP_EFTU"/>
    <property type="match status" value="1"/>
</dbReference>
<dbReference type="OrthoDB" id="364892at2759"/>
<dbReference type="InterPro" id="IPR000795">
    <property type="entry name" value="T_Tr_GTP-bd_dom"/>
</dbReference>
<reference evidence="2 3" key="1">
    <citation type="submission" date="2016-10" db="EMBL/GenBank/DDBJ databases">
        <title>The genome of Paramicrosporidium saccamoebae is the missing link in understanding Cryptomycota and Microsporidia evolution.</title>
        <authorList>
            <person name="Quandt C.A."/>
            <person name="Beaudet D."/>
            <person name="Corsaro D."/>
            <person name="Michel R."/>
            <person name="Corradi N."/>
            <person name="James T."/>
        </authorList>
    </citation>
    <scope>NUCLEOTIDE SEQUENCE [LARGE SCALE GENOMIC DNA]</scope>
    <source>
        <strain evidence="2 3">KSL3</strain>
    </source>
</reference>
<evidence type="ECO:0000259" key="1">
    <source>
        <dbReference type="PROSITE" id="PS51722"/>
    </source>
</evidence>
<dbReference type="InterPro" id="IPR009000">
    <property type="entry name" value="Transl_B-barrel_sf"/>
</dbReference>
<dbReference type="PANTHER" id="PTHR42908:SF8">
    <property type="entry name" value="TR-TYPE G DOMAIN-CONTAINING PROTEIN"/>
    <property type="match status" value="1"/>
</dbReference>
<dbReference type="GO" id="GO:0005829">
    <property type="term" value="C:cytosol"/>
    <property type="evidence" value="ECO:0007669"/>
    <property type="project" value="TreeGrafter"/>
</dbReference>
<dbReference type="Pfam" id="PF00679">
    <property type="entry name" value="EFG_C"/>
    <property type="match status" value="1"/>
</dbReference>
<dbReference type="EMBL" id="MTSL01000180">
    <property type="protein sequence ID" value="PJF17267.1"/>
    <property type="molecule type" value="Genomic_DNA"/>
</dbReference>
<gene>
    <name evidence="2" type="ORF">PSACC_02920</name>
</gene>
<feature type="domain" description="Tr-type G" evidence="1">
    <location>
        <begin position="1"/>
        <end position="173"/>
    </location>
</feature>
<comment type="caution">
    <text evidence="2">The sequence shown here is derived from an EMBL/GenBank/DDBJ whole genome shotgun (WGS) entry which is preliminary data.</text>
</comment>
<dbReference type="Proteomes" id="UP000240830">
    <property type="component" value="Unassembled WGS sequence"/>
</dbReference>
<dbReference type="InterPro" id="IPR048876">
    <property type="entry name" value="BipA_C"/>
</dbReference>